<feature type="transmembrane region" description="Helical" evidence="8">
    <location>
        <begin position="339"/>
        <end position="357"/>
    </location>
</feature>
<feature type="transmembrane region" description="Helical" evidence="8">
    <location>
        <begin position="191"/>
        <end position="208"/>
    </location>
</feature>
<evidence type="ECO:0000256" key="6">
    <source>
        <dbReference type="ARBA" id="ARBA00022989"/>
    </source>
</evidence>
<feature type="transmembrane region" description="Helical" evidence="8">
    <location>
        <begin position="147"/>
        <end position="166"/>
    </location>
</feature>
<dbReference type="NCBIfam" id="TIGR00912">
    <property type="entry name" value="2A0309"/>
    <property type="match status" value="1"/>
</dbReference>
<keyword evidence="7 8" id="KW-0472">Membrane</keyword>
<dbReference type="GO" id="GO:0016020">
    <property type="term" value="C:membrane"/>
    <property type="evidence" value="ECO:0007669"/>
    <property type="project" value="UniProtKB-SubCell"/>
</dbReference>
<feature type="transmembrane region" description="Helical" evidence="8">
    <location>
        <begin position="42"/>
        <end position="63"/>
    </location>
</feature>
<feature type="transmembrane region" description="Helical" evidence="8">
    <location>
        <begin position="220"/>
        <end position="243"/>
    </location>
</feature>
<comment type="subcellular location">
    <subcellularLocation>
        <location evidence="1">Membrane</location>
        <topology evidence="1">Multi-pass membrane protein</topology>
    </subcellularLocation>
</comment>
<evidence type="ECO:0000256" key="3">
    <source>
        <dbReference type="ARBA" id="ARBA00022448"/>
    </source>
</evidence>
<dbReference type="EMBL" id="FNHW01000001">
    <property type="protein sequence ID" value="SDM98268.1"/>
    <property type="molecule type" value="Genomic_DNA"/>
</dbReference>
<dbReference type="AlphaFoldDB" id="A0A1G9XNC7"/>
<evidence type="ECO:0000256" key="4">
    <source>
        <dbReference type="ARBA" id="ARBA00022544"/>
    </source>
</evidence>
<dbReference type="Gene3D" id="1.20.1740.10">
    <property type="entry name" value="Amino acid/polyamine transporter I"/>
    <property type="match status" value="1"/>
</dbReference>
<keyword evidence="5 8" id="KW-0812">Transmembrane</keyword>
<feature type="transmembrane region" description="Helical" evidence="8">
    <location>
        <begin position="270"/>
        <end position="296"/>
    </location>
</feature>
<feature type="transmembrane region" description="Helical" evidence="8">
    <location>
        <begin position="92"/>
        <end position="116"/>
    </location>
</feature>
<evidence type="ECO:0000256" key="2">
    <source>
        <dbReference type="ARBA" id="ARBA00007998"/>
    </source>
</evidence>
<sequence length="366" mass="41413">MKLKKEDTITSFQFIFLIIQAQVGVGILSMPFNIYTAAGHDSWISVLISGCIIQVLLILFWILMKRFPSMTLYEVLDNTTGSFIGGGIKGLYIIYFTLVGSSILSLFAEIINLWILPLTPRWLLIVLMSGIGIYAVRGPVKFLARFYVFVSLLLIVFVLLVVYSFWEVDYLNIFPIGEKGVMPVLKGTEKALFSMIGFEMYLIMAPYVQSTAIKKLKSASISNVVVTIFYSFLTLICILFFGIKEFSLVPEPLLYMIKSFSFKVLERIDLLFLSVWIVSVGTSYMAYLFAASRGLMSFFPKNKDHSPYVFYVAIVSVLISLMPEGVYKVGQFSTFVTHLSYIFVLGLPVLLLLLSLLTHRKEKQQS</sequence>
<evidence type="ECO:0000256" key="7">
    <source>
        <dbReference type="ARBA" id="ARBA00023136"/>
    </source>
</evidence>
<evidence type="ECO:0000256" key="5">
    <source>
        <dbReference type="ARBA" id="ARBA00022692"/>
    </source>
</evidence>
<dbReference type="GO" id="GO:0009847">
    <property type="term" value="P:spore germination"/>
    <property type="evidence" value="ECO:0007669"/>
    <property type="project" value="InterPro"/>
</dbReference>
<gene>
    <name evidence="9" type="ORF">SAMN04488137_2905</name>
</gene>
<proteinExistence type="inferred from homology"/>
<dbReference type="Pfam" id="PF03845">
    <property type="entry name" value="Spore_permease"/>
    <property type="match status" value="1"/>
</dbReference>
<accession>A0A1G9XNC7</accession>
<feature type="transmembrane region" description="Helical" evidence="8">
    <location>
        <begin position="12"/>
        <end position="36"/>
    </location>
</feature>
<reference evidence="10" key="1">
    <citation type="submission" date="2016-10" db="EMBL/GenBank/DDBJ databases">
        <authorList>
            <person name="Varghese N."/>
            <person name="Submissions S."/>
        </authorList>
    </citation>
    <scope>NUCLEOTIDE SEQUENCE [LARGE SCALE GENOMIC DNA]</scope>
    <source>
        <strain evidence="10">CGMCC 1.6854</strain>
    </source>
</reference>
<dbReference type="PANTHER" id="PTHR34975">
    <property type="entry name" value="SPORE GERMINATION PROTEIN A2"/>
    <property type="match status" value="1"/>
</dbReference>
<evidence type="ECO:0000256" key="8">
    <source>
        <dbReference type="SAM" id="Phobius"/>
    </source>
</evidence>
<dbReference type="RefSeq" id="WP_170834344.1">
    <property type="nucleotide sequence ID" value="NZ_FNHW01000001.1"/>
</dbReference>
<dbReference type="PANTHER" id="PTHR34975:SF2">
    <property type="entry name" value="SPORE GERMINATION PROTEIN A2"/>
    <property type="match status" value="1"/>
</dbReference>
<dbReference type="Proteomes" id="UP000199544">
    <property type="component" value="Unassembled WGS sequence"/>
</dbReference>
<dbReference type="InterPro" id="IPR004761">
    <property type="entry name" value="Spore_GerAB"/>
</dbReference>
<organism evidence="9 10">
    <name type="scientific">Fictibacillus solisalsi</name>
    <dbReference type="NCBI Taxonomy" id="459525"/>
    <lineage>
        <taxon>Bacteria</taxon>
        <taxon>Bacillati</taxon>
        <taxon>Bacillota</taxon>
        <taxon>Bacilli</taxon>
        <taxon>Bacillales</taxon>
        <taxon>Fictibacillaceae</taxon>
        <taxon>Fictibacillus</taxon>
    </lineage>
</organism>
<evidence type="ECO:0000313" key="10">
    <source>
        <dbReference type="Proteomes" id="UP000199544"/>
    </source>
</evidence>
<keyword evidence="6 8" id="KW-1133">Transmembrane helix</keyword>
<feature type="transmembrane region" description="Helical" evidence="8">
    <location>
        <begin position="308"/>
        <end position="327"/>
    </location>
</feature>
<evidence type="ECO:0000256" key="1">
    <source>
        <dbReference type="ARBA" id="ARBA00004141"/>
    </source>
</evidence>
<keyword evidence="4" id="KW-0309">Germination</keyword>
<name>A0A1G9XNC7_9BACL</name>
<dbReference type="STRING" id="459525.SAMN04488137_2905"/>
<feature type="transmembrane region" description="Helical" evidence="8">
    <location>
        <begin position="122"/>
        <end position="140"/>
    </location>
</feature>
<protein>
    <submittedName>
        <fullName evidence="9">Spore germination protein (Amino acid permease)</fullName>
    </submittedName>
</protein>
<evidence type="ECO:0000313" key="9">
    <source>
        <dbReference type="EMBL" id="SDM98268.1"/>
    </source>
</evidence>
<keyword evidence="10" id="KW-1185">Reference proteome</keyword>
<keyword evidence="3" id="KW-0813">Transport</keyword>
<comment type="similarity">
    <text evidence="2">Belongs to the amino acid-polyamine-organocation (APC) superfamily. Spore germination protein (SGP) (TC 2.A.3.9) family.</text>
</comment>